<evidence type="ECO:0000313" key="2">
    <source>
        <dbReference type="Proteomes" id="UP000814033"/>
    </source>
</evidence>
<dbReference type="Proteomes" id="UP000814033">
    <property type="component" value="Unassembled WGS sequence"/>
</dbReference>
<dbReference type="EMBL" id="MU275916">
    <property type="protein sequence ID" value="KAI0046839.1"/>
    <property type="molecule type" value="Genomic_DNA"/>
</dbReference>
<keyword evidence="2" id="KW-1185">Reference proteome</keyword>
<gene>
    <name evidence="1" type="ORF">FA95DRAFT_1493392</name>
</gene>
<reference evidence="1" key="1">
    <citation type="submission" date="2021-02" db="EMBL/GenBank/DDBJ databases">
        <authorList>
            <consortium name="DOE Joint Genome Institute"/>
            <person name="Ahrendt S."/>
            <person name="Looney B.P."/>
            <person name="Miyauchi S."/>
            <person name="Morin E."/>
            <person name="Drula E."/>
            <person name="Courty P.E."/>
            <person name="Chicoki N."/>
            <person name="Fauchery L."/>
            <person name="Kohler A."/>
            <person name="Kuo A."/>
            <person name="Labutti K."/>
            <person name="Pangilinan J."/>
            <person name="Lipzen A."/>
            <person name="Riley R."/>
            <person name="Andreopoulos W."/>
            <person name="He G."/>
            <person name="Johnson J."/>
            <person name="Barry K.W."/>
            <person name="Grigoriev I.V."/>
            <person name="Nagy L."/>
            <person name="Hibbett D."/>
            <person name="Henrissat B."/>
            <person name="Matheny P.B."/>
            <person name="Labbe J."/>
            <person name="Martin F."/>
        </authorList>
    </citation>
    <scope>NUCLEOTIDE SEQUENCE</scope>
    <source>
        <strain evidence="1">FP105234-sp</strain>
    </source>
</reference>
<name>A0ACB8RRE1_9AGAM</name>
<sequence length="582" mass="61350">MRTCRTTPTLALLLLFGVSISGAATKEDFLIHEQLTAVPSTFVDLGPASPEQVLALRLALTPRDPGALEKTLYAVSTPGTPSYGKHLTKTEADLLVAPSAESLSAVTSWLSGHNVSYDAASTARDWLSVNVTVSQANALFNANFSSFTERETGVTAVRAREYALPASLRQHIEFVHPITTFPVRPSRGLKAFRSSNRREALPFQQTVSDLAGRADIPVGCNRTVTPVCLQSMYGIPSANATQPSNRIAVTGFDGEIANVTDIQLFLRTYRPDLDASAVPSFVSIDGGITTNPDDLPAGGEACLDLEWTMGVASNVPVTFISAGTDGPGPGYLELDVFNSILAQEHPPHVVTTSYSYNEGLQLTEPLMRKLCSLFGLLGARGTTVIFSSGDGGVQGGGNVNDCTTFVPTFPSTCPYVTSVGATAYVPPGEIPFPYSSGGFSNIFPTPAFQRSAVQSYVQRLGDTYAGLYNASGRGFPDLAIAGVDMVLAFNGVARNGGGGTSYSAPVIASIVALLNDELIGKGRRPLGWLNPLLYSAPWAFNDIQTGHMTGCGTTGFNATAGWDPASGLGSPKYAELRKAVGL</sequence>
<accession>A0ACB8RRE1</accession>
<organism evidence="1 2">
    <name type="scientific">Auriscalpium vulgare</name>
    <dbReference type="NCBI Taxonomy" id="40419"/>
    <lineage>
        <taxon>Eukaryota</taxon>
        <taxon>Fungi</taxon>
        <taxon>Dikarya</taxon>
        <taxon>Basidiomycota</taxon>
        <taxon>Agaricomycotina</taxon>
        <taxon>Agaricomycetes</taxon>
        <taxon>Russulales</taxon>
        <taxon>Auriscalpiaceae</taxon>
        <taxon>Auriscalpium</taxon>
    </lineage>
</organism>
<evidence type="ECO:0000313" key="1">
    <source>
        <dbReference type="EMBL" id="KAI0046839.1"/>
    </source>
</evidence>
<comment type="caution">
    <text evidence="1">The sequence shown here is derived from an EMBL/GenBank/DDBJ whole genome shotgun (WGS) entry which is preliminary data.</text>
</comment>
<proteinExistence type="predicted"/>
<protein>
    <submittedName>
        <fullName evidence="1">Subtilisin-like protein</fullName>
    </submittedName>
</protein>
<reference evidence="1" key="2">
    <citation type="journal article" date="2022" name="New Phytol.">
        <title>Evolutionary transition to the ectomycorrhizal habit in the genomes of a hyperdiverse lineage of mushroom-forming fungi.</title>
        <authorList>
            <person name="Looney B."/>
            <person name="Miyauchi S."/>
            <person name="Morin E."/>
            <person name="Drula E."/>
            <person name="Courty P.E."/>
            <person name="Kohler A."/>
            <person name="Kuo A."/>
            <person name="LaButti K."/>
            <person name="Pangilinan J."/>
            <person name="Lipzen A."/>
            <person name="Riley R."/>
            <person name="Andreopoulos W."/>
            <person name="He G."/>
            <person name="Johnson J."/>
            <person name="Nolan M."/>
            <person name="Tritt A."/>
            <person name="Barry K.W."/>
            <person name="Grigoriev I.V."/>
            <person name="Nagy L.G."/>
            <person name="Hibbett D."/>
            <person name="Henrissat B."/>
            <person name="Matheny P.B."/>
            <person name="Labbe J."/>
            <person name="Martin F.M."/>
        </authorList>
    </citation>
    <scope>NUCLEOTIDE SEQUENCE</scope>
    <source>
        <strain evidence="1">FP105234-sp</strain>
    </source>
</reference>